<evidence type="ECO:0000313" key="1">
    <source>
        <dbReference type="EMBL" id="KAI5328938.1"/>
    </source>
</evidence>
<accession>A0AAD4VPT6</accession>
<keyword evidence="2" id="KW-1185">Reference proteome</keyword>
<organism evidence="1 2">
    <name type="scientific">Prunus dulcis</name>
    <name type="common">Almond</name>
    <name type="synonym">Amygdalus dulcis</name>
    <dbReference type="NCBI Taxonomy" id="3755"/>
    <lineage>
        <taxon>Eukaryota</taxon>
        <taxon>Viridiplantae</taxon>
        <taxon>Streptophyta</taxon>
        <taxon>Embryophyta</taxon>
        <taxon>Tracheophyta</taxon>
        <taxon>Spermatophyta</taxon>
        <taxon>Magnoliopsida</taxon>
        <taxon>eudicotyledons</taxon>
        <taxon>Gunneridae</taxon>
        <taxon>Pentapetalae</taxon>
        <taxon>rosids</taxon>
        <taxon>fabids</taxon>
        <taxon>Rosales</taxon>
        <taxon>Rosaceae</taxon>
        <taxon>Amygdaloideae</taxon>
        <taxon>Amygdaleae</taxon>
        <taxon>Prunus</taxon>
    </lineage>
</organism>
<evidence type="ECO:0000313" key="2">
    <source>
        <dbReference type="Proteomes" id="UP001054821"/>
    </source>
</evidence>
<dbReference type="InterPro" id="IPR038975">
    <property type="entry name" value="THNL"/>
</dbReference>
<dbReference type="Proteomes" id="UP001054821">
    <property type="component" value="Chromosome 5"/>
</dbReference>
<dbReference type="PANTHER" id="PTHR36312">
    <property type="entry name" value="THIONIN-LIKE PROTEIN 1"/>
    <property type="match status" value="1"/>
</dbReference>
<gene>
    <name evidence="1" type="ORF">L3X38_028335</name>
</gene>
<name>A0AAD4VPT6_PRUDU</name>
<protein>
    <submittedName>
        <fullName evidence="1">Uncharacterized protein</fullName>
    </submittedName>
</protein>
<dbReference type="EMBL" id="JAJFAZ020000005">
    <property type="protein sequence ID" value="KAI5328938.1"/>
    <property type="molecule type" value="Genomic_DNA"/>
</dbReference>
<comment type="caution">
    <text evidence="1">The sequence shown here is derived from an EMBL/GenBank/DDBJ whole genome shotgun (WGS) entry which is preliminary data.</text>
</comment>
<dbReference type="PANTHER" id="PTHR36312:SF1">
    <property type="entry name" value="OS01G0594500 PROTEIN"/>
    <property type="match status" value="1"/>
</dbReference>
<proteinExistence type="predicted"/>
<dbReference type="AlphaFoldDB" id="A0AAD4VPT6"/>
<reference evidence="1 2" key="1">
    <citation type="journal article" date="2022" name="G3 (Bethesda)">
        <title>Whole-genome sequence and methylome profiling of the almond [Prunus dulcis (Mill.) D.A. Webb] cultivar 'Nonpareil'.</title>
        <authorList>
            <person name="D'Amico-Willman K.M."/>
            <person name="Ouma W.Z."/>
            <person name="Meulia T."/>
            <person name="Sideli G.M."/>
            <person name="Gradziel T.M."/>
            <person name="Fresnedo-Ramirez J."/>
        </authorList>
    </citation>
    <scope>NUCLEOTIDE SEQUENCE [LARGE SCALE GENOMIC DNA]</scope>
    <source>
        <strain evidence="1">Clone GOH B32 T37-40</strain>
    </source>
</reference>
<sequence>MWPIRVFLGHQIGQGVFQKWRVPWIPSKTLMMELKGASVVVMVVILLITGNAIADDPCFQQCLNNCDQLPVLCVRLCLGKCTPDPNLPQNPVDLSHYYCKIGCSLHQCHKFSHEYTQNLSLTIDPRVPHDDLMHICKKLPDTSSPCSNLVFA</sequence>